<evidence type="ECO:0000256" key="5">
    <source>
        <dbReference type="SAM" id="MobiDB-lite"/>
    </source>
</evidence>
<keyword evidence="2" id="KW-0805">Transcription regulation</keyword>
<feature type="compositionally biased region" description="Polar residues" evidence="5">
    <location>
        <begin position="1"/>
        <end position="22"/>
    </location>
</feature>
<dbReference type="Proteomes" id="UP000800200">
    <property type="component" value="Unassembled WGS sequence"/>
</dbReference>
<evidence type="ECO:0000256" key="3">
    <source>
        <dbReference type="ARBA" id="ARBA00023163"/>
    </source>
</evidence>
<dbReference type="CDD" id="cd00067">
    <property type="entry name" value="GAL4"/>
    <property type="match status" value="1"/>
</dbReference>
<dbReference type="PROSITE" id="PS00463">
    <property type="entry name" value="ZN2_CY6_FUNGAL_1"/>
    <property type="match status" value="1"/>
</dbReference>
<dbReference type="PROSITE" id="PS50048">
    <property type="entry name" value="ZN2_CY6_FUNGAL_2"/>
    <property type="match status" value="1"/>
</dbReference>
<dbReference type="AlphaFoldDB" id="A0A6A6EF93"/>
<protein>
    <recommendedName>
        <fullName evidence="6">Zn(2)-C6 fungal-type domain-containing protein</fullName>
    </recommendedName>
</protein>
<dbReference type="OrthoDB" id="3971593at2759"/>
<dbReference type="Pfam" id="PF04082">
    <property type="entry name" value="Fungal_trans"/>
    <property type="match status" value="1"/>
</dbReference>
<dbReference type="GO" id="GO:0000435">
    <property type="term" value="P:positive regulation of transcription from RNA polymerase II promoter by galactose"/>
    <property type="evidence" value="ECO:0007669"/>
    <property type="project" value="TreeGrafter"/>
</dbReference>
<dbReference type="EMBL" id="ML994620">
    <property type="protein sequence ID" value="KAF2189725.1"/>
    <property type="molecule type" value="Genomic_DNA"/>
</dbReference>
<feature type="domain" description="Zn(2)-C6 fungal-type" evidence="6">
    <location>
        <begin position="45"/>
        <end position="74"/>
    </location>
</feature>
<feature type="compositionally biased region" description="Basic residues" evidence="5">
    <location>
        <begin position="152"/>
        <end position="163"/>
    </location>
</feature>
<evidence type="ECO:0000313" key="7">
    <source>
        <dbReference type="EMBL" id="KAF2189725.1"/>
    </source>
</evidence>
<gene>
    <name evidence="7" type="ORF">K469DRAFT_658848</name>
</gene>
<keyword evidence="1" id="KW-0479">Metal-binding</keyword>
<dbReference type="InterPro" id="IPR036864">
    <property type="entry name" value="Zn2-C6_fun-type_DNA-bd_sf"/>
</dbReference>
<dbReference type="SMART" id="SM00066">
    <property type="entry name" value="GAL4"/>
    <property type="match status" value="1"/>
</dbReference>
<evidence type="ECO:0000256" key="2">
    <source>
        <dbReference type="ARBA" id="ARBA00023015"/>
    </source>
</evidence>
<dbReference type="SUPFAM" id="SSF57701">
    <property type="entry name" value="Zn2/Cys6 DNA-binding domain"/>
    <property type="match status" value="1"/>
</dbReference>
<dbReference type="GO" id="GO:0005634">
    <property type="term" value="C:nucleus"/>
    <property type="evidence" value="ECO:0007669"/>
    <property type="project" value="TreeGrafter"/>
</dbReference>
<dbReference type="GO" id="GO:0000978">
    <property type="term" value="F:RNA polymerase II cis-regulatory region sequence-specific DNA binding"/>
    <property type="evidence" value="ECO:0007669"/>
    <property type="project" value="TreeGrafter"/>
</dbReference>
<dbReference type="PANTHER" id="PTHR47424:SF5">
    <property type="entry name" value="ZN(II)2CYS6 TRANSCRIPTION FACTOR (EUROFUNG)"/>
    <property type="match status" value="1"/>
</dbReference>
<dbReference type="Pfam" id="PF00172">
    <property type="entry name" value="Zn_clus"/>
    <property type="match status" value="1"/>
</dbReference>
<keyword evidence="3" id="KW-0804">Transcription</keyword>
<dbReference type="GO" id="GO:0008270">
    <property type="term" value="F:zinc ion binding"/>
    <property type="evidence" value="ECO:0007669"/>
    <property type="project" value="InterPro"/>
</dbReference>
<dbReference type="PANTHER" id="PTHR47424">
    <property type="entry name" value="REGULATORY PROTEIN GAL4"/>
    <property type="match status" value="1"/>
</dbReference>
<organism evidence="7 8">
    <name type="scientific">Zopfia rhizophila CBS 207.26</name>
    <dbReference type="NCBI Taxonomy" id="1314779"/>
    <lineage>
        <taxon>Eukaryota</taxon>
        <taxon>Fungi</taxon>
        <taxon>Dikarya</taxon>
        <taxon>Ascomycota</taxon>
        <taxon>Pezizomycotina</taxon>
        <taxon>Dothideomycetes</taxon>
        <taxon>Dothideomycetes incertae sedis</taxon>
        <taxon>Zopfiaceae</taxon>
        <taxon>Zopfia</taxon>
    </lineage>
</organism>
<feature type="region of interest" description="Disordered" evidence="5">
    <location>
        <begin position="143"/>
        <end position="163"/>
    </location>
</feature>
<accession>A0A6A6EF93</accession>
<keyword evidence="4" id="KW-0539">Nucleus</keyword>
<sequence length="735" mass="81834">MTSTSTMNGSDTLSPTNESNGPQKRKNEEGAPQPRAKRNRYISIACNECKRRKIKCNGQTPCQRCGNLSLECLYAPNCCNNFKESEEFKQMTTHISSLQEQVDQLFANMNSLKSQVDAQSVGSIGTPFNPQDYTQSLSISQTPVIPPSPVHQRSKSFSRHPRYHGPTSSAFNLGVAKTSLKTMGITGPEDGVDEGVVTQDATPVGTPPIPNAVLSKPTLHTEKDPIWSLTKHEAVRLVQVWHDEMGMMYPFMNIEKVIRYAEMLFSFVEAAARSGLMQGALPGADAIMDDQTSILKLMLAIALVLEGCGKNALGEKLFDNVHKIMERTLLDPVDLKGINMLALTAMYHFHRDDEALAWRIIGLAARQCLELGLHRRETYSTIFTDPEEQSSAVRTFWSIYVLDRRWSFGTGMPFALQDADIDPNLPKPDDSTPYLNTMISYSTIGSKVWRSIANAEAGQNNINKEDISFLDFQIINWHRTIPDSLRFVHPESGRAADLPPRGLHRLQVALYLRANQMRILIYRPVLHTATSIMENLEFAHTVVKVSKDTIRILTYINQTTDLYRTQQTMFNYFLISALAVLFLAVAHAPAEFSSQCRDEFYMALDLVRGLSTNSYVSKRLWKTIRVLKEVGPRLGLNVRNVDTADAHSSAAVAMAGLAGHQVDEIAIFSNGRNGHPLDTPHGMALDLTNLFEAAGSYSNVLQNGYGLSSAELSNGELPAVFGHEDELSRIMRDLF</sequence>
<reference evidence="7" key="1">
    <citation type="journal article" date="2020" name="Stud. Mycol.">
        <title>101 Dothideomycetes genomes: a test case for predicting lifestyles and emergence of pathogens.</title>
        <authorList>
            <person name="Haridas S."/>
            <person name="Albert R."/>
            <person name="Binder M."/>
            <person name="Bloem J."/>
            <person name="Labutti K."/>
            <person name="Salamov A."/>
            <person name="Andreopoulos B."/>
            <person name="Baker S."/>
            <person name="Barry K."/>
            <person name="Bills G."/>
            <person name="Bluhm B."/>
            <person name="Cannon C."/>
            <person name="Castanera R."/>
            <person name="Culley D."/>
            <person name="Daum C."/>
            <person name="Ezra D."/>
            <person name="Gonzalez J."/>
            <person name="Henrissat B."/>
            <person name="Kuo A."/>
            <person name="Liang C."/>
            <person name="Lipzen A."/>
            <person name="Lutzoni F."/>
            <person name="Magnuson J."/>
            <person name="Mondo S."/>
            <person name="Nolan M."/>
            <person name="Ohm R."/>
            <person name="Pangilinan J."/>
            <person name="Park H.-J."/>
            <person name="Ramirez L."/>
            <person name="Alfaro M."/>
            <person name="Sun H."/>
            <person name="Tritt A."/>
            <person name="Yoshinaga Y."/>
            <person name="Zwiers L.-H."/>
            <person name="Turgeon B."/>
            <person name="Goodwin S."/>
            <person name="Spatafora J."/>
            <person name="Crous P."/>
            <person name="Grigoriev I."/>
        </authorList>
    </citation>
    <scope>NUCLEOTIDE SEQUENCE</scope>
    <source>
        <strain evidence="7">CBS 207.26</strain>
    </source>
</reference>
<keyword evidence="8" id="KW-1185">Reference proteome</keyword>
<proteinExistence type="predicted"/>
<feature type="region of interest" description="Disordered" evidence="5">
    <location>
        <begin position="1"/>
        <end position="36"/>
    </location>
</feature>
<dbReference type="Gene3D" id="4.10.240.10">
    <property type="entry name" value="Zn(2)-C6 fungal-type DNA-binding domain"/>
    <property type="match status" value="1"/>
</dbReference>
<evidence type="ECO:0000313" key="8">
    <source>
        <dbReference type="Proteomes" id="UP000800200"/>
    </source>
</evidence>
<dbReference type="CDD" id="cd12148">
    <property type="entry name" value="fungal_TF_MHR"/>
    <property type="match status" value="1"/>
</dbReference>
<name>A0A6A6EF93_9PEZI</name>
<dbReference type="GO" id="GO:0000981">
    <property type="term" value="F:DNA-binding transcription factor activity, RNA polymerase II-specific"/>
    <property type="evidence" value="ECO:0007669"/>
    <property type="project" value="InterPro"/>
</dbReference>
<evidence type="ECO:0000256" key="1">
    <source>
        <dbReference type="ARBA" id="ARBA00022723"/>
    </source>
</evidence>
<evidence type="ECO:0000256" key="4">
    <source>
        <dbReference type="ARBA" id="ARBA00023242"/>
    </source>
</evidence>
<dbReference type="InterPro" id="IPR051127">
    <property type="entry name" value="Fungal_SecMet_Regulators"/>
</dbReference>
<evidence type="ECO:0000259" key="6">
    <source>
        <dbReference type="PROSITE" id="PS50048"/>
    </source>
</evidence>
<dbReference type="GO" id="GO:0006351">
    <property type="term" value="P:DNA-templated transcription"/>
    <property type="evidence" value="ECO:0007669"/>
    <property type="project" value="InterPro"/>
</dbReference>
<dbReference type="InterPro" id="IPR007219">
    <property type="entry name" value="XnlR_reg_dom"/>
</dbReference>
<dbReference type="InterPro" id="IPR001138">
    <property type="entry name" value="Zn2Cys6_DnaBD"/>
</dbReference>
<dbReference type="SMART" id="SM00906">
    <property type="entry name" value="Fungal_trans"/>
    <property type="match status" value="1"/>
</dbReference>